<accession>A0A6A6RU72</accession>
<proteinExistence type="predicted"/>
<name>A0A6A6RU72_9PLEO</name>
<evidence type="ECO:0000256" key="1">
    <source>
        <dbReference type="SAM" id="MobiDB-lite"/>
    </source>
</evidence>
<evidence type="ECO:0000313" key="3">
    <source>
        <dbReference type="Proteomes" id="UP000799753"/>
    </source>
</evidence>
<evidence type="ECO:0000313" key="2">
    <source>
        <dbReference type="EMBL" id="KAF2638655.1"/>
    </source>
</evidence>
<keyword evidence="3" id="KW-1185">Reference proteome</keyword>
<dbReference type="AlphaFoldDB" id="A0A6A6RU72"/>
<dbReference type="Proteomes" id="UP000799753">
    <property type="component" value="Unassembled WGS sequence"/>
</dbReference>
<gene>
    <name evidence="2" type="ORF">P280DRAFT_471247</name>
</gene>
<dbReference type="EMBL" id="MU006789">
    <property type="protein sequence ID" value="KAF2638655.1"/>
    <property type="molecule type" value="Genomic_DNA"/>
</dbReference>
<protein>
    <submittedName>
        <fullName evidence="2">Uncharacterized protein</fullName>
    </submittedName>
</protein>
<organism evidence="2 3">
    <name type="scientific">Massarina eburnea CBS 473.64</name>
    <dbReference type="NCBI Taxonomy" id="1395130"/>
    <lineage>
        <taxon>Eukaryota</taxon>
        <taxon>Fungi</taxon>
        <taxon>Dikarya</taxon>
        <taxon>Ascomycota</taxon>
        <taxon>Pezizomycotina</taxon>
        <taxon>Dothideomycetes</taxon>
        <taxon>Pleosporomycetidae</taxon>
        <taxon>Pleosporales</taxon>
        <taxon>Massarineae</taxon>
        <taxon>Massarinaceae</taxon>
        <taxon>Massarina</taxon>
    </lineage>
</organism>
<sequence>MDGLPAAEASLDEHPTHRNSSPPLTWRNDVAFSQLRSALADYQSHTLPSPVPAFLSDQCHL</sequence>
<reference evidence="2" key="1">
    <citation type="journal article" date="2020" name="Stud. Mycol.">
        <title>101 Dothideomycetes genomes: a test case for predicting lifestyles and emergence of pathogens.</title>
        <authorList>
            <person name="Haridas S."/>
            <person name="Albert R."/>
            <person name="Binder M."/>
            <person name="Bloem J."/>
            <person name="Labutti K."/>
            <person name="Salamov A."/>
            <person name="Andreopoulos B."/>
            <person name="Baker S."/>
            <person name="Barry K."/>
            <person name="Bills G."/>
            <person name="Bluhm B."/>
            <person name="Cannon C."/>
            <person name="Castanera R."/>
            <person name="Culley D."/>
            <person name="Daum C."/>
            <person name="Ezra D."/>
            <person name="Gonzalez J."/>
            <person name="Henrissat B."/>
            <person name="Kuo A."/>
            <person name="Liang C."/>
            <person name="Lipzen A."/>
            <person name="Lutzoni F."/>
            <person name="Magnuson J."/>
            <person name="Mondo S."/>
            <person name="Nolan M."/>
            <person name="Ohm R."/>
            <person name="Pangilinan J."/>
            <person name="Park H.-J."/>
            <person name="Ramirez L."/>
            <person name="Alfaro M."/>
            <person name="Sun H."/>
            <person name="Tritt A."/>
            <person name="Yoshinaga Y."/>
            <person name="Zwiers L.-H."/>
            <person name="Turgeon B."/>
            <person name="Goodwin S."/>
            <person name="Spatafora J."/>
            <person name="Crous P."/>
            <person name="Grigoriev I."/>
        </authorList>
    </citation>
    <scope>NUCLEOTIDE SEQUENCE</scope>
    <source>
        <strain evidence="2">CBS 473.64</strain>
    </source>
</reference>
<feature type="region of interest" description="Disordered" evidence="1">
    <location>
        <begin position="1"/>
        <end position="26"/>
    </location>
</feature>